<evidence type="ECO:0000256" key="3">
    <source>
        <dbReference type="RuleBase" id="RU003616"/>
    </source>
</evidence>
<protein>
    <recommendedName>
        <fullName evidence="9">SHSP domain-containing protein</fullName>
    </recommendedName>
</protein>
<dbReference type="InterPro" id="IPR007052">
    <property type="entry name" value="CS_dom"/>
</dbReference>
<dbReference type="PROSITE" id="PS51203">
    <property type="entry name" value="CS"/>
    <property type="match status" value="1"/>
</dbReference>
<evidence type="ECO:0000259" key="4">
    <source>
        <dbReference type="PROSITE" id="PS01031"/>
    </source>
</evidence>
<dbReference type="OrthoDB" id="1431247at2759"/>
<reference evidence="7" key="1">
    <citation type="submission" date="2021-01" db="EMBL/GenBank/DDBJ databases">
        <title>Adiantum capillus-veneris genome.</title>
        <authorList>
            <person name="Fang Y."/>
            <person name="Liao Q."/>
        </authorList>
    </citation>
    <scope>NUCLEOTIDE SEQUENCE</scope>
    <source>
        <strain evidence="7">H3</strain>
        <tissue evidence="7">Leaf</tissue>
    </source>
</reference>
<dbReference type="PANTHER" id="PTHR11527">
    <property type="entry name" value="HEAT-SHOCK PROTEIN 20 FAMILY MEMBER"/>
    <property type="match status" value="1"/>
</dbReference>
<evidence type="ECO:0000259" key="5">
    <source>
        <dbReference type="PROSITE" id="PS51203"/>
    </source>
</evidence>
<sequence>MDRYLWFASADAHVPVDWFETSSAHIFKLDVPGISKKDVQVHVQEDGTLEISGEFKNVEEKGHVTWYAAERSLGRFARQFQLPDNVKLDDVKAVIEAGVLTVTIPKRHHVKSAARNVPVISKL</sequence>
<dbReference type="InterPro" id="IPR031107">
    <property type="entry name" value="Small_HSP"/>
</dbReference>
<dbReference type="PROSITE" id="PS01031">
    <property type="entry name" value="SHSP"/>
    <property type="match status" value="1"/>
</dbReference>
<keyword evidence="1" id="KW-0346">Stress response</keyword>
<evidence type="ECO:0000256" key="1">
    <source>
        <dbReference type="ARBA" id="ARBA00023016"/>
    </source>
</evidence>
<evidence type="ECO:0000313" key="8">
    <source>
        <dbReference type="Proteomes" id="UP000886520"/>
    </source>
</evidence>
<evidence type="ECO:0000256" key="2">
    <source>
        <dbReference type="PROSITE-ProRule" id="PRU00285"/>
    </source>
</evidence>
<dbReference type="SUPFAM" id="SSF49764">
    <property type="entry name" value="HSP20-like chaperones"/>
    <property type="match status" value="1"/>
</dbReference>
<comment type="caution">
    <text evidence="7">The sequence shown here is derived from an EMBL/GenBank/DDBJ whole genome shotgun (WGS) entry which is preliminary data.</text>
</comment>
<name>A0A9D4VCM6_ADICA</name>
<accession>A0A9D4VCM6</accession>
<dbReference type="InterPro" id="IPR002068">
    <property type="entry name" value="A-crystallin/Hsp20_dom"/>
</dbReference>
<evidence type="ECO:0000313" key="7">
    <source>
        <dbReference type="EMBL" id="KAI5083600.1"/>
    </source>
</evidence>
<evidence type="ECO:0000313" key="6">
    <source>
        <dbReference type="EMBL" id="KAI5082873.1"/>
    </source>
</evidence>
<organism evidence="7 8">
    <name type="scientific">Adiantum capillus-veneris</name>
    <name type="common">Maidenhair fern</name>
    <dbReference type="NCBI Taxonomy" id="13818"/>
    <lineage>
        <taxon>Eukaryota</taxon>
        <taxon>Viridiplantae</taxon>
        <taxon>Streptophyta</taxon>
        <taxon>Embryophyta</taxon>
        <taxon>Tracheophyta</taxon>
        <taxon>Polypodiopsida</taxon>
        <taxon>Polypodiidae</taxon>
        <taxon>Polypodiales</taxon>
        <taxon>Pteridineae</taxon>
        <taxon>Pteridaceae</taxon>
        <taxon>Vittarioideae</taxon>
        <taxon>Adiantum</taxon>
    </lineage>
</organism>
<dbReference type="Proteomes" id="UP000886520">
    <property type="component" value="Chromosome 3"/>
</dbReference>
<evidence type="ECO:0008006" key="9">
    <source>
        <dbReference type="Google" id="ProtNLM"/>
    </source>
</evidence>
<dbReference type="Pfam" id="PF00011">
    <property type="entry name" value="HSP20"/>
    <property type="match status" value="1"/>
</dbReference>
<gene>
    <name evidence="6" type="ORF">GOP47_0002616</name>
    <name evidence="7" type="ORF">GOP47_0003343</name>
</gene>
<comment type="similarity">
    <text evidence="2 3">Belongs to the small heat shock protein (HSP20) family.</text>
</comment>
<feature type="domain" description="CS" evidence="5">
    <location>
        <begin position="11"/>
        <end position="123"/>
    </location>
</feature>
<proteinExistence type="inferred from homology"/>
<dbReference type="EMBL" id="JABFUD020000002">
    <property type="protein sequence ID" value="KAI5083600.1"/>
    <property type="molecule type" value="Genomic_DNA"/>
</dbReference>
<keyword evidence="8" id="KW-1185">Reference proteome</keyword>
<dbReference type="EMBL" id="JABFUD020000002">
    <property type="protein sequence ID" value="KAI5082873.1"/>
    <property type="molecule type" value="Genomic_DNA"/>
</dbReference>
<dbReference type="AlphaFoldDB" id="A0A9D4VCM6"/>
<feature type="domain" description="SHSP" evidence="4">
    <location>
        <begin position="7"/>
        <end position="122"/>
    </location>
</feature>
<dbReference type="InterPro" id="IPR008978">
    <property type="entry name" value="HSP20-like_chaperone"/>
</dbReference>
<dbReference type="Gene3D" id="2.60.40.790">
    <property type="match status" value="1"/>
</dbReference>